<evidence type="ECO:0000256" key="1">
    <source>
        <dbReference type="SAM" id="MobiDB-lite"/>
    </source>
</evidence>
<name>A0A6A6YU70_9PEZI</name>
<dbReference type="GeneID" id="54462815"/>
<dbReference type="AlphaFoldDB" id="A0A6A6YU70"/>
<feature type="compositionally biased region" description="Polar residues" evidence="1">
    <location>
        <begin position="16"/>
        <end position="48"/>
    </location>
</feature>
<evidence type="ECO:0000313" key="4">
    <source>
        <dbReference type="RefSeq" id="XP_033579470.1"/>
    </source>
</evidence>
<reference evidence="2 4" key="1">
    <citation type="journal article" date="2020" name="Stud. Mycol.">
        <title>101 Dothideomycetes genomes: a test case for predicting lifestyles and emergence of pathogens.</title>
        <authorList>
            <person name="Haridas S."/>
            <person name="Albert R."/>
            <person name="Binder M."/>
            <person name="Bloem J."/>
            <person name="Labutti K."/>
            <person name="Salamov A."/>
            <person name="Andreopoulos B."/>
            <person name="Baker S."/>
            <person name="Barry K."/>
            <person name="Bills G."/>
            <person name="Bluhm B."/>
            <person name="Cannon C."/>
            <person name="Castanera R."/>
            <person name="Culley D."/>
            <person name="Daum C."/>
            <person name="Ezra D."/>
            <person name="Gonzalez J."/>
            <person name="Henrissat B."/>
            <person name="Kuo A."/>
            <person name="Liang C."/>
            <person name="Lipzen A."/>
            <person name="Lutzoni F."/>
            <person name="Magnuson J."/>
            <person name="Mondo S."/>
            <person name="Nolan M."/>
            <person name="Ohm R."/>
            <person name="Pangilinan J."/>
            <person name="Park H.-J."/>
            <person name="Ramirez L."/>
            <person name="Alfaro M."/>
            <person name="Sun H."/>
            <person name="Tritt A."/>
            <person name="Yoshinaga Y."/>
            <person name="Zwiers L.-H."/>
            <person name="Turgeon B."/>
            <person name="Goodwin S."/>
            <person name="Spatafora J."/>
            <person name="Crous P."/>
            <person name="Grigoriev I."/>
        </authorList>
    </citation>
    <scope>NUCLEOTIDE SEQUENCE</scope>
    <source>
        <strain evidence="2 4">CBS 304.34</strain>
    </source>
</reference>
<keyword evidence="3" id="KW-1185">Reference proteome</keyword>
<evidence type="ECO:0000313" key="2">
    <source>
        <dbReference type="EMBL" id="KAF2812506.1"/>
    </source>
</evidence>
<reference evidence="4" key="2">
    <citation type="submission" date="2020-04" db="EMBL/GenBank/DDBJ databases">
        <authorList>
            <consortium name="NCBI Genome Project"/>
        </authorList>
    </citation>
    <scope>NUCLEOTIDE SEQUENCE</scope>
    <source>
        <strain evidence="4">CBS 304.34</strain>
    </source>
</reference>
<dbReference type="OrthoDB" id="5364416at2759"/>
<dbReference type="RefSeq" id="XP_033579470.1">
    <property type="nucleotide sequence ID" value="XM_033721922.1"/>
</dbReference>
<feature type="region of interest" description="Disordered" evidence="1">
    <location>
        <begin position="1"/>
        <end position="49"/>
    </location>
</feature>
<proteinExistence type="predicted"/>
<dbReference type="Proteomes" id="UP000504636">
    <property type="component" value="Unplaced"/>
</dbReference>
<accession>A0A6A6YU70</accession>
<gene>
    <name evidence="2 4" type="ORF">BDZ99DRAFT_474662</name>
</gene>
<organism evidence="2">
    <name type="scientific">Mytilinidion resinicola</name>
    <dbReference type="NCBI Taxonomy" id="574789"/>
    <lineage>
        <taxon>Eukaryota</taxon>
        <taxon>Fungi</taxon>
        <taxon>Dikarya</taxon>
        <taxon>Ascomycota</taxon>
        <taxon>Pezizomycotina</taxon>
        <taxon>Dothideomycetes</taxon>
        <taxon>Pleosporomycetidae</taxon>
        <taxon>Mytilinidiales</taxon>
        <taxon>Mytilinidiaceae</taxon>
        <taxon>Mytilinidion</taxon>
    </lineage>
</organism>
<reference evidence="4" key="3">
    <citation type="submission" date="2025-04" db="UniProtKB">
        <authorList>
            <consortium name="RefSeq"/>
        </authorList>
    </citation>
    <scope>IDENTIFICATION</scope>
    <source>
        <strain evidence="4">CBS 304.34</strain>
    </source>
</reference>
<sequence>MSAQSRSYASIAAGASATSNQRSRSSPLQEAPQRQTSPNPAYAPNTTSPEDHVYVLTLLTSPSLSTPLNALRECHFPRHLNRTAAHLTLFHALPHSPHKDPRHAQVLC</sequence>
<dbReference type="EMBL" id="MU003697">
    <property type="protein sequence ID" value="KAF2812506.1"/>
    <property type="molecule type" value="Genomic_DNA"/>
</dbReference>
<protein>
    <submittedName>
        <fullName evidence="2 4">Uncharacterized protein</fullName>
    </submittedName>
</protein>
<evidence type="ECO:0000313" key="3">
    <source>
        <dbReference type="Proteomes" id="UP000504636"/>
    </source>
</evidence>